<dbReference type="Pfam" id="PF21534">
    <property type="entry name" value="Rost"/>
    <property type="match status" value="1"/>
</dbReference>
<evidence type="ECO:0000313" key="3">
    <source>
        <dbReference type="RefSeq" id="XP_034097323.1"/>
    </source>
</evidence>
<reference evidence="3" key="1">
    <citation type="submission" date="2025-08" db="UniProtKB">
        <authorList>
            <consortium name="RefSeq"/>
        </authorList>
    </citation>
    <scope>IDENTIFICATION</scope>
    <source>
        <strain evidence="3">15112-1751.03</strain>
        <tissue evidence="3">Whole Adult</tissue>
    </source>
</reference>
<feature type="transmembrane region" description="Helical" evidence="1">
    <location>
        <begin position="180"/>
        <end position="202"/>
    </location>
</feature>
<feature type="transmembrane region" description="Helical" evidence="1">
    <location>
        <begin position="115"/>
        <end position="137"/>
    </location>
</feature>
<keyword evidence="2" id="KW-1185">Reference proteome</keyword>
<keyword evidence="1" id="KW-1133">Transmembrane helix</keyword>
<accession>A0A6P8WDK9</accession>
<sequence length="261" mass="30373">MAQLTEQRQAPLTFRDEFKLVHLRLHHHAPEDFFRSQWQSELKSCAFLIYRWILAIFFGTGLCSYLIIFFSRGTVFIYLTNWGFILCSVTSISGAIIVSIYHASTESIVNRRCMLKCYWACYWINLIFTHIISIIYWTCIFPKKQPQNLISGIYNVWTHGLPPVFFTLDHLLVAHPARLLHFIYPFGLALLYVIFTYVYYVLGGLDRLGRSYIYEMLNHGNPLQTLKTIVMVAVLLVCCSTLQYGVYRLRVCIASKLGKLL</sequence>
<dbReference type="GO" id="GO:0016020">
    <property type="term" value="C:membrane"/>
    <property type="evidence" value="ECO:0007669"/>
    <property type="project" value="TreeGrafter"/>
</dbReference>
<name>A0A6P8WDK9_DROAB</name>
<dbReference type="PANTHER" id="PTHR12242:SF46">
    <property type="entry name" value="IP08657P-RELATED"/>
    <property type="match status" value="1"/>
</dbReference>
<dbReference type="GeneID" id="117563228"/>
<dbReference type="InterPro" id="IPR049352">
    <property type="entry name" value="Rost"/>
</dbReference>
<organism evidence="2 3">
    <name type="scientific">Drosophila albomicans</name>
    <name type="common">Fruit fly</name>
    <dbReference type="NCBI Taxonomy" id="7291"/>
    <lineage>
        <taxon>Eukaryota</taxon>
        <taxon>Metazoa</taxon>
        <taxon>Ecdysozoa</taxon>
        <taxon>Arthropoda</taxon>
        <taxon>Hexapoda</taxon>
        <taxon>Insecta</taxon>
        <taxon>Pterygota</taxon>
        <taxon>Neoptera</taxon>
        <taxon>Endopterygota</taxon>
        <taxon>Diptera</taxon>
        <taxon>Brachycera</taxon>
        <taxon>Muscomorpha</taxon>
        <taxon>Ephydroidea</taxon>
        <taxon>Drosophilidae</taxon>
        <taxon>Drosophila</taxon>
    </lineage>
</organism>
<dbReference type="AlphaFoldDB" id="A0A6P8WDK9"/>
<evidence type="ECO:0000256" key="1">
    <source>
        <dbReference type="SAM" id="Phobius"/>
    </source>
</evidence>
<feature type="transmembrane region" description="Helical" evidence="1">
    <location>
        <begin position="48"/>
        <end position="70"/>
    </location>
</feature>
<keyword evidence="1" id="KW-0472">Membrane</keyword>
<feature type="transmembrane region" description="Helical" evidence="1">
    <location>
        <begin position="226"/>
        <end position="247"/>
    </location>
</feature>
<dbReference type="OrthoDB" id="419711at2759"/>
<dbReference type="PANTHER" id="PTHR12242">
    <property type="entry name" value="OS02G0130600 PROTEIN-RELATED"/>
    <property type="match status" value="1"/>
</dbReference>
<keyword evidence="1" id="KW-0812">Transmembrane</keyword>
<dbReference type="Proteomes" id="UP000515160">
    <property type="component" value="Chromosome 2L"/>
</dbReference>
<feature type="transmembrane region" description="Helical" evidence="1">
    <location>
        <begin position="82"/>
        <end position="103"/>
    </location>
</feature>
<dbReference type="RefSeq" id="XP_034097323.1">
    <property type="nucleotide sequence ID" value="XM_034241432.2"/>
</dbReference>
<evidence type="ECO:0000313" key="2">
    <source>
        <dbReference type="Proteomes" id="UP000515160"/>
    </source>
</evidence>
<protein>
    <submittedName>
        <fullName evidence="3">Protein rolling stone</fullName>
    </submittedName>
</protein>
<proteinExistence type="predicted"/>
<gene>
    <name evidence="3" type="primary">LOC117563228</name>
</gene>